<dbReference type="PANTHER" id="PTHR33705:SF2">
    <property type="entry name" value="PHOSPHOCARRIER PROTEIN NPR"/>
    <property type="match status" value="1"/>
</dbReference>
<evidence type="ECO:0000259" key="6">
    <source>
        <dbReference type="PROSITE" id="PS51350"/>
    </source>
</evidence>
<keyword evidence="4" id="KW-0963">Cytoplasm</keyword>
<feature type="domain" description="HPr" evidence="6">
    <location>
        <begin position="1"/>
        <end position="88"/>
    </location>
</feature>
<dbReference type="Pfam" id="PF00381">
    <property type="entry name" value="PTS-HPr"/>
    <property type="match status" value="1"/>
</dbReference>
<dbReference type="NCBIfam" id="TIGR01003">
    <property type="entry name" value="PTS_HPr_family"/>
    <property type="match status" value="1"/>
</dbReference>
<dbReference type="InterPro" id="IPR001020">
    <property type="entry name" value="PTS_HPr_His_P_site"/>
</dbReference>
<dbReference type="InterPro" id="IPR035895">
    <property type="entry name" value="HPr-like_sf"/>
</dbReference>
<comment type="subcellular location">
    <subcellularLocation>
        <location evidence="2">Cytoplasm</location>
    </subcellularLocation>
</comment>
<dbReference type="AlphaFoldDB" id="A0A926ESH5"/>
<sequence length="88" mass="9545">MEKITVKLTNPEGLHARPAALFVQAANKYSSDLELEANGKIVNGKSIIGIMSLGAFQGEDITMTAKGHDQKEMLEELKKLLEGGFNTI</sequence>
<evidence type="ECO:0000256" key="3">
    <source>
        <dbReference type="ARBA" id="ARBA00020422"/>
    </source>
</evidence>
<evidence type="ECO:0000256" key="4">
    <source>
        <dbReference type="ARBA" id="ARBA00022490"/>
    </source>
</evidence>
<dbReference type="RefSeq" id="WP_262428099.1">
    <property type="nucleotide sequence ID" value="NZ_JACRTG010000001.1"/>
</dbReference>
<dbReference type="InterPro" id="IPR000032">
    <property type="entry name" value="HPr-like"/>
</dbReference>
<evidence type="ECO:0000313" key="7">
    <source>
        <dbReference type="EMBL" id="MBC8586637.1"/>
    </source>
</evidence>
<keyword evidence="8" id="KW-1185">Reference proteome</keyword>
<dbReference type="PROSITE" id="PS00589">
    <property type="entry name" value="PTS_HPR_SER"/>
    <property type="match status" value="1"/>
</dbReference>
<accession>A0A926ESH5</accession>
<dbReference type="SUPFAM" id="SSF55594">
    <property type="entry name" value="HPr-like"/>
    <property type="match status" value="1"/>
</dbReference>
<comment type="function">
    <text evidence="1">General (non sugar-specific) component of the phosphoenolpyruvate-dependent sugar phosphotransferase system (sugar PTS). This major carbohydrate active-transport system catalyzes the phosphorylation of incoming sugar substrates concomitantly with their translocation across the cell membrane. The phosphoryl group from phosphoenolpyruvate (PEP) is transferred to the phosphoryl carrier protein HPr by enzyme I. Phospho-HPr then transfers it to the PTS EIIA domain.</text>
</comment>
<comment type="caution">
    <text evidence="7">The sequence shown here is derived from an EMBL/GenBank/DDBJ whole genome shotgun (WGS) entry which is preliminary data.</text>
</comment>
<dbReference type="InterPro" id="IPR002114">
    <property type="entry name" value="PTS_HPr_Ser_P_site"/>
</dbReference>
<organism evidence="7 8">
    <name type="scientific">Paratissierella segnis</name>
    <dbReference type="NCBI Taxonomy" id="2763679"/>
    <lineage>
        <taxon>Bacteria</taxon>
        <taxon>Bacillati</taxon>
        <taxon>Bacillota</taxon>
        <taxon>Tissierellia</taxon>
        <taxon>Tissierellales</taxon>
        <taxon>Tissierellaceae</taxon>
        <taxon>Paratissierella</taxon>
    </lineage>
</organism>
<dbReference type="CDD" id="cd00367">
    <property type="entry name" value="PTS-HPr_like"/>
    <property type="match status" value="1"/>
</dbReference>
<dbReference type="PROSITE" id="PS51350">
    <property type="entry name" value="PTS_HPR_DOM"/>
    <property type="match status" value="1"/>
</dbReference>
<evidence type="ECO:0000313" key="8">
    <source>
        <dbReference type="Proteomes" id="UP000601171"/>
    </source>
</evidence>
<proteinExistence type="predicted"/>
<reference evidence="7" key="1">
    <citation type="submission" date="2020-08" db="EMBL/GenBank/DDBJ databases">
        <title>Genome public.</title>
        <authorList>
            <person name="Liu C."/>
            <person name="Sun Q."/>
        </authorList>
    </citation>
    <scope>NUCLEOTIDE SEQUENCE</scope>
    <source>
        <strain evidence="7">BX21</strain>
    </source>
</reference>
<dbReference type="PROSITE" id="PS00369">
    <property type="entry name" value="PTS_HPR_HIS"/>
    <property type="match status" value="1"/>
</dbReference>
<dbReference type="GO" id="GO:0005737">
    <property type="term" value="C:cytoplasm"/>
    <property type="evidence" value="ECO:0007669"/>
    <property type="project" value="UniProtKB-SubCell"/>
</dbReference>
<evidence type="ECO:0000256" key="1">
    <source>
        <dbReference type="ARBA" id="ARBA00003681"/>
    </source>
</evidence>
<name>A0A926ESH5_9FIRM</name>
<evidence type="ECO:0000256" key="2">
    <source>
        <dbReference type="ARBA" id="ARBA00004496"/>
    </source>
</evidence>
<dbReference type="Proteomes" id="UP000601171">
    <property type="component" value="Unassembled WGS sequence"/>
</dbReference>
<evidence type="ECO:0000256" key="5">
    <source>
        <dbReference type="ARBA" id="ARBA00022683"/>
    </source>
</evidence>
<protein>
    <recommendedName>
        <fullName evidence="3">Phosphocarrier protein HPr</fullName>
    </recommendedName>
</protein>
<gene>
    <name evidence="7" type="ORF">H8707_00060</name>
</gene>
<dbReference type="PRINTS" id="PR00107">
    <property type="entry name" value="PHOSPHOCPHPR"/>
</dbReference>
<dbReference type="GO" id="GO:0009401">
    <property type="term" value="P:phosphoenolpyruvate-dependent sugar phosphotransferase system"/>
    <property type="evidence" value="ECO:0007669"/>
    <property type="project" value="UniProtKB-KW"/>
</dbReference>
<dbReference type="EMBL" id="JACRTG010000001">
    <property type="protein sequence ID" value="MBC8586637.1"/>
    <property type="molecule type" value="Genomic_DNA"/>
</dbReference>
<dbReference type="PANTHER" id="PTHR33705">
    <property type="entry name" value="PHOSPHOCARRIER PROTEIN HPR"/>
    <property type="match status" value="1"/>
</dbReference>
<keyword evidence="5" id="KW-0598">Phosphotransferase system</keyword>
<dbReference type="InterPro" id="IPR050399">
    <property type="entry name" value="HPr"/>
</dbReference>
<dbReference type="Gene3D" id="3.30.1340.10">
    <property type="entry name" value="HPr-like"/>
    <property type="match status" value="1"/>
</dbReference>